<name>G0TRE1_TRYVY</name>
<protein>
    <submittedName>
        <fullName evidence="1">Uncharacterized protein</fullName>
    </submittedName>
</protein>
<dbReference type="AlphaFoldDB" id="G0TRE1"/>
<accession>G0TRE1</accession>
<gene>
    <name evidence="1" type="ORF">TVY486_0101530</name>
</gene>
<proteinExistence type="predicted"/>
<dbReference type="EMBL" id="HE573017">
    <property type="protein sequence ID" value="CCC46505.1"/>
    <property type="molecule type" value="Genomic_DNA"/>
</dbReference>
<sequence length="101" mass="11874">MKPVIFFLYGYSWPITCRCSYSQTVRRYSEAFQAVPLLVSAGVRDQRVTVPVTEAHWFAKRTLPKSIREQEAPNVKKFRAFFLLFATRAWFLWLCCVVMCL</sequence>
<evidence type="ECO:0000313" key="1">
    <source>
        <dbReference type="EMBL" id="CCC46505.1"/>
    </source>
</evidence>
<organism evidence="1">
    <name type="scientific">Trypanosoma vivax (strain Y486)</name>
    <dbReference type="NCBI Taxonomy" id="1055687"/>
    <lineage>
        <taxon>Eukaryota</taxon>
        <taxon>Discoba</taxon>
        <taxon>Euglenozoa</taxon>
        <taxon>Kinetoplastea</taxon>
        <taxon>Metakinetoplastina</taxon>
        <taxon>Trypanosomatida</taxon>
        <taxon>Trypanosomatidae</taxon>
        <taxon>Trypanosoma</taxon>
        <taxon>Duttonella</taxon>
    </lineage>
</organism>
<reference evidence="1" key="1">
    <citation type="journal article" date="2012" name="Proc. Natl. Acad. Sci. U.S.A.">
        <title>Antigenic diversity is generated by distinct evolutionary mechanisms in African trypanosome species.</title>
        <authorList>
            <person name="Jackson A.P."/>
            <person name="Berry A."/>
            <person name="Aslett M."/>
            <person name="Allison H.C."/>
            <person name="Burton P."/>
            <person name="Vavrova-Anderson J."/>
            <person name="Brown R."/>
            <person name="Browne H."/>
            <person name="Corton N."/>
            <person name="Hauser H."/>
            <person name="Gamble J."/>
            <person name="Gilderthorp R."/>
            <person name="Marcello L."/>
            <person name="McQuillan J."/>
            <person name="Otto T.D."/>
            <person name="Quail M.A."/>
            <person name="Sanders M.J."/>
            <person name="van Tonder A."/>
            <person name="Ginger M.L."/>
            <person name="Field M.C."/>
            <person name="Barry J.D."/>
            <person name="Hertz-Fowler C."/>
            <person name="Berriman M."/>
        </authorList>
    </citation>
    <scope>NUCLEOTIDE SEQUENCE</scope>
    <source>
        <strain evidence="1">Y486</strain>
    </source>
</reference>